<dbReference type="SUPFAM" id="SSF89550">
    <property type="entry name" value="PHP domain-like"/>
    <property type="match status" value="1"/>
</dbReference>
<dbReference type="Gene3D" id="1.10.150.870">
    <property type="match status" value="1"/>
</dbReference>
<dbReference type="Gene3D" id="1.10.10.1600">
    <property type="entry name" value="Bacterial DNA polymerase III alpha subunit, thumb domain"/>
    <property type="match status" value="1"/>
</dbReference>
<evidence type="ECO:0000256" key="3">
    <source>
        <dbReference type="ARBA" id="ARBA00022695"/>
    </source>
</evidence>
<gene>
    <name evidence="11" type="ORF">JN00_0135</name>
</gene>
<feature type="domain" description="PHP" evidence="7">
    <location>
        <begin position="7"/>
        <end position="101"/>
    </location>
</feature>
<dbReference type="InterPro" id="IPR016195">
    <property type="entry name" value="Pol/histidinol_Pase-like"/>
</dbReference>
<dbReference type="GO" id="GO:0006260">
    <property type="term" value="P:DNA replication"/>
    <property type="evidence" value="ECO:0007669"/>
    <property type="project" value="UniProtKB-KW"/>
</dbReference>
<dbReference type="InterPro" id="IPR041931">
    <property type="entry name" value="DNA_pol3_alpha_thumb_dom"/>
</dbReference>
<keyword evidence="12" id="KW-1185">Reference proteome</keyword>
<accession>A0A3M0A363</accession>
<evidence type="ECO:0000313" key="12">
    <source>
        <dbReference type="Proteomes" id="UP000267246"/>
    </source>
</evidence>
<dbReference type="Pfam" id="PF02811">
    <property type="entry name" value="PHP"/>
    <property type="match status" value="1"/>
</dbReference>
<keyword evidence="2" id="KW-0808">Transferase</keyword>
<sequence>MKLINGHLNTSYSFLKSSITSDELKDFLLQENPEYLVISEYNNFFSYAQFLLFSKKNNIKIIFALEVDIKLENKKYRYILYAQNEEGFNLIKRISNEILSGKELCSLDTLLGNKNIKIVEHPLFGFYTVEHKKLVSSSNYFYSFQLSDIQKNKEFIIKNLHNSLVINHFCILDISENEIINLLSKTNGDEKDKNIVYQPLNFEFEIKDELEKTLINNTNNLLKSCYFETKINPYVLPHFENELNMNSKQFLRYLLKQKLTQKFNEKTFTKEYQKRLEYELSIIEKLNFEDYFLIIQDYVNWAKNNKISIGPGRGSASGSLVSFILGITEIDPLKYGLLFERFLNPERVSMPDIDVDVQDNRRDEVIEYLIKKYGEKRVANIVTFSTLGKKSAIRDVLRVYGVSPSLINEISKSISDEDINLVEEYQKNQKFALLMARIENITNLLITQIVYNSSKLEGLYRQTGTHAAGIVISPKNIEEIIPTYFLSNNVQQVQSAMENLEPFGLLKMDILGLKTLTTIQEILDKINEGKKEEFKLKNINFNDKKTFELLTSGQTTGIFQLESPGMIKTLQKVKVSTFNDIVAVISLFRPGPMLNLTTYARRKHGIEKVPKISPEFDKIVEETYGIIVYQEQIMQIAQKVAKMSYGEADILRRAISKKKLDEMERLKEKFIKDSIKNNYPKQISEKIYAAIEEFASYGFNKAHAVSYAYLSYQMAYLKAHFPLEYYAAIISSNRGSQTNINKYVNEAKSLNISVASPDINFSSFVSEIKNETIYLPLAMIKGIGPETIKNLVKNRKEYGPYKSFAHFCMCVSLIKNFGISNIETLIKASALRCFNLSQKTMLHEISNPNSYLMLSLKMQNLENLNLLDISTKSSEIEIKNTKDDKIEEIKANEIEFLGQSYNTNILQSWEKIGSQLKDLHFGNSYVVVVECENVLKRVARNGKDFYILTLSDSSQKLQVFAFNATEDLIKFKNKIIEAEIILKSDGRHKLTKIKEYFVTKG</sequence>
<dbReference type="PANTHER" id="PTHR32294:SF0">
    <property type="entry name" value="DNA POLYMERASE III SUBUNIT ALPHA"/>
    <property type="match status" value="1"/>
</dbReference>
<name>A0A3M0A363_9BACT</name>
<evidence type="ECO:0000256" key="5">
    <source>
        <dbReference type="ARBA" id="ARBA00022932"/>
    </source>
</evidence>
<keyword evidence="5" id="KW-0239">DNA-directed DNA polymerase</keyword>
<feature type="domain" description="DNA polymerase III alpha subunit finger" evidence="10">
    <location>
        <begin position="515"/>
        <end position="678"/>
    </location>
</feature>
<comment type="catalytic activity">
    <reaction evidence="6">
        <text>DNA(n) + a 2'-deoxyribonucleoside 5'-triphosphate = DNA(n+1) + diphosphate</text>
        <dbReference type="Rhea" id="RHEA:22508"/>
        <dbReference type="Rhea" id="RHEA-COMP:17339"/>
        <dbReference type="Rhea" id="RHEA-COMP:17340"/>
        <dbReference type="ChEBI" id="CHEBI:33019"/>
        <dbReference type="ChEBI" id="CHEBI:61560"/>
        <dbReference type="ChEBI" id="CHEBI:173112"/>
        <dbReference type="EC" id="2.7.7.7"/>
    </reaction>
</comment>
<dbReference type="Gene3D" id="3.20.20.140">
    <property type="entry name" value="Metal-dependent hydrolases"/>
    <property type="match status" value="1"/>
</dbReference>
<organism evidence="11 12">
    <name type="scientific">Metamycoplasma subdolum</name>
    <dbReference type="NCBI Taxonomy" id="92407"/>
    <lineage>
        <taxon>Bacteria</taxon>
        <taxon>Bacillati</taxon>
        <taxon>Mycoplasmatota</taxon>
        <taxon>Mycoplasmoidales</taxon>
        <taxon>Metamycoplasmataceae</taxon>
        <taxon>Metamycoplasma</taxon>
    </lineage>
</organism>
<evidence type="ECO:0000256" key="1">
    <source>
        <dbReference type="ARBA" id="ARBA00012417"/>
    </source>
</evidence>
<dbReference type="OrthoDB" id="9803237at2"/>
<dbReference type="EMBL" id="REFI01000005">
    <property type="protein sequence ID" value="RMA79086.1"/>
    <property type="molecule type" value="Genomic_DNA"/>
</dbReference>
<dbReference type="Pfam" id="PF14579">
    <property type="entry name" value="HHH_6"/>
    <property type="match status" value="1"/>
</dbReference>
<evidence type="ECO:0000256" key="4">
    <source>
        <dbReference type="ARBA" id="ARBA00022705"/>
    </source>
</evidence>
<keyword evidence="3" id="KW-0548">Nucleotidyltransferase</keyword>
<dbReference type="GO" id="GO:0008408">
    <property type="term" value="F:3'-5' exonuclease activity"/>
    <property type="evidence" value="ECO:0007669"/>
    <property type="project" value="InterPro"/>
</dbReference>
<dbReference type="PANTHER" id="PTHR32294">
    <property type="entry name" value="DNA POLYMERASE III SUBUNIT ALPHA"/>
    <property type="match status" value="1"/>
</dbReference>
<dbReference type="AlphaFoldDB" id="A0A3M0A363"/>
<evidence type="ECO:0000313" key="11">
    <source>
        <dbReference type="EMBL" id="RMA79086.1"/>
    </source>
</evidence>
<keyword evidence="4" id="KW-0235">DNA replication</keyword>
<dbReference type="RefSeq" id="WP_121940626.1">
    <property type="nucleotide sequence ID" value="NZ_CP137846.1"/>
</dbReference>
<evidence type="ECO:0000256" key="6">
    <source>
        <dbReference type="ARBA" id="ARBA00049244"/>
    </source>
</evidence>
<dbReference type="EC" id="2.7.7.7" evidence="1"/>
<evidence type="ECO:0000259" key="10">
    <source>
        <dbReference type="Pfam" id="PF17657"/>
    </source>
</evidence>
<dbReference type="InterPro" id="IPR004805">
    <property type="entry name" value="DnaE2/DnaE/PolC"/>
</dbReference>
<protein>
    <recommendedName>
        <fullName evidence="1">DNA-directed DNA polymerase</fullName>
        <ecNumber evidence="1">2.7.7.7</ecNumber>
    </recommendedName>
</protein>
<evidence type="ECO:0000256" key="2">
    <source>
        <dbReference type="ARBA" id="ARBA00022679"/>
    </source>
</evidence>
<reference evidence="11 12" key="1">
    <citation type="submission" date="2018-10" db="EMBL/GenBank/DDBJ databases">
        <title>Genomic Encyclopedia of Archaeal and Bacterial Type Strains, Phase II (KMG-II): from individual species to whole genera.</title>
        <authorList>
            <person name="Goeker M."/>
        </authorList>
    </citation>
    <scope>NUCLEOTIDE SEQUENCE [LARGE SCALE GENOMIC DNA]</scope>
    <source>
        <strain evidence="11 12">ATCC 29870</strain>
    </source>
</reference>
<dbReference type="Pfam" id="PF07733">
    <property type="entry name" value="DNA_pol3_alpha"/>
    <property type="match status" value="1"/>
</dbReference>
<feature type="domain" description="Bacterial DNA polymerase III alpha subunit NTPase" evidence="8">
    <location>
        <begin position="250"/>
        <end position="512"/>
    </location>
</feature>
<dbReference type="InterPro" id="IPR004013">
    <property type="entry name" value="PHP_dom"/>
</dbReference>
<dbReference type="InterPro" id="IPR040982">
    <property type="entry name" value="DNA_pol3_finger"/>
</dbReference>
<evidence type="ECO:0000259" key="7">
    <source>
        <dbReference type="Pfam" id="PF02811"/>
    </source>
</evidence>
<dbReference type="InterPro" id="IPR011708">
    <property type="entry name" value="DNA_pol3_alpha_NTPase_dom"/>
</dbReference>
<comment type="caution">
    <text evidence="11">The sequence shown here is derived from an EMBL/GenBank/DDBJ whole genome shotgun (WGS) entry which is preliminary data.</text>
</comment>
<evidence type="ECO:0000259" key="9">
    <source>
        <dbReference type="Pfam" id="PF14579"/>
    </source>
</evidence>
<dbReference type="NCBIfam" id="TIGR00594">
    <property type="entry name" value="polc"/>
    <property type="match status" value="1"/>
</dbReference>
<evidence type="ECO:0000259" key="8">
    <source>
        <dbReference type="Pfam" id="PF07733"/>
    </source>
</evidence>
<feature type="domain" description="DNA polymerase helix-hairpin-helix motif" evidence="9">
    <location>
        <begin position="752"/>
        <end position="840"/>
    </location>
</feature>
<dbReference type="Pfam" id="PF17657">
    <property type="entry name" value="DNA_pol3_finger"/>
    <property type="match status" value="1"/>
</dbReference>
<dbReference type="Proteomes" id="UP000267246">
    <property type="component" value="Unassembled WGS sequence"/>
</dbReference>
<proteinExistence type="predicted"/>
<dbReference type="InterPro" id="IPR029460">
    <property type="entry name" value="DNAPol_HHH"/>
</dbReference>
<dbReference type="GO" id="GO:0003887">
    <property type="term" value="F:DNA-directed DNA polymerase activity"/>
    <property type="evidence" value="ECO:0007669"/>
    <property type="project" value="UniProtKB-KW"/>
</dbReference>